<dbReference type="Gene3D" id="1.20.1280.50">
    <property type="match status" value="1"/>
</dbReference>
<sequence>MERQEEERKAAKLHTTSILDLPEVIIMYIISLLPVTSAAKCAAVTKKWLELWRSIPDWTLDYNLFPNVENKNKKFRSFVDKVVYMHQGPGIKSMKIHYVQHDQYDLISLHHTERWIRHLVQKNIVRLDINIHNQAQLPFSLFTCGTITELRLGILFKELPLKGEVLLPNLKILYLEQIKFSSQIQFERLMNGCLVLEDLHMKGCSFFAPDFNHLTFSHPNIKSLNLERCGGIGALKIYIWLPSLSEFRFNGAGLVDQEGVIDLSSVSTAVLDLDDILYTYRCRMSNGIMTSCGSNMSRILATVCHARKLTLSDWCLEENNS</sequence>
<dbReference type="InterPro" id="IPR036047">
    <property type="entry name" value="F-box-like_dom_sf"/>
</dbReference>
<evidence type="ECO:0000259" key="2">
    <source>
        <dbReference type="Pfam" id="PF24758"/>
    </source>
</evidence>
<gene>
    <name evidence="3" type="ORF">A4U43_C07F37990</name>
</gene>
<feature type="domain" description="F-box" evidence="1">
    <location>
        <begin position="18"/>
        <end position="58"/>
    </location>
</feature>
<dbReference type="AlphaFoldDB" id="A0A5P1EIC2"/>
<evidence type="ECO:0000313" key="4">
    <source>
        <dbReference type="Proteomes" id="UP000243459"/>
    </source>
</evidence>
<dbReference type="SUPFAM" id="SSF52047">
    <property type="entry name" value="RNI-like"/>
    <property type="match status" value="1"/>
</dbReference>
<dbReference type="PANTHER" id="PTHR31900:SF30">
    <property type="entry name" value="SUPERFAMILY PROTEIN, PUTATIVE-RELATED"/>
    <property type="match status" value="1"/>
</dbReference>
<evidence type="ECO:0000313" key="3">
    <source>
        <dbReference type="EMBL" id="ONK65524.1"/>
    </source>
</evidence>
<keyword evidence="4" id="KW-1185">Reference proteome</keyword>
<organism evidence="3 4">
    <name type="scientific">Asparagus officinalis</name>
    <name type="common">Garden asparagus</name>
    <dbReference type="NCBI Taxonomy" id="4686"/>
    <lineage>
        <taxon>Eukaryota</taxon>
        <taxon>Viridiplantae</taxon>
        <taxon>Streptophyta</taxon>
        <taxon>Embryophyta</taxon>
        <taxon>Tracheophyta</taxon>
        <taxon>Spermatophyta</taxon>
        <taxon>Magnoliopsida</taxon>
        <taxon>Liliopsida</taxon>
        <taxon>Asparagales</taxon>
        <taxon>Asparagaceae</taxon>
        <taxon>Asparagoideae</taxon>
        <taxon>Asparagus</taxon>
    </lineage>
</organism>
<reference evidence="4" key="1">
    <citation type="journal article" date="2017" name="Nat. Commun.">
        <title>The asparagus genome sheds light on the origin and evolution of a young Y chromosome.</title>
        <authorList>
            <person name="Harkess A."/>
            <person name="Zhou J."/>
            <person name="Xu C."/>
            <person name="Bowers J.E."/>
            <person name="Van der Hulst R."/>
            <person name="Ayyampalayam S."/>
            <person name="Mercati F."/>
            <person name="Riccardi P."/>
            <person name="McKain M.R."/>
            <person name="Kakrana A."/>
            <person name="Tang H."/>
            <person name="Ray J."/>
            <person name="Groenendijk J."/>
            <person name="Arikit S."/>
            <person name="Mathioni S.M."/>
            <person name="Nakano M."/>
            <person name="Shan H."/>
            <person name="Telgmann-Rauber A."/>
            <person name="Kanno A."/>
            <person name="Yue Z."/>
            <person name="Chen H."/>
            <person name="Li W."/>
            <person name="Chen Y."/>
            <person name="Xu X."/>
            <person name="Zhang Y."/>
            <person name="Luo S."/>
            <person name="Chen H."/>
            <person name="Gao J."/>
            <person name="Mao Z."/>
            <person name="Pires J.C."/>
            <person name="Luo M."/>
            <person name="Kudrna D."/>
            <person name="Wing R.A."/>
            <person name="Meyers B.C."/>
            <person name="Yi K."/>
            <person name="Kong H."/>
            <person name="Lavrijsen P."/>
            <person name="Sunseri F."/>
            <person name="Falavigna A."/>
            <person name="Ye Y."/>
            <person name="Leebens-Mack J.H."/>
            <person name="Chen G."/>
        </authorList>
    </citation>
    <scope>NUCLEOTIDE SEQUENCE [LARGE SCALE GENOMIC DNA]</scope>
    <source>
        <strain evidence="4">cv. DH0086</strain>
    </source>
</reference>
<dbReference type="Proteomes" id="UP000243459">
    <property type="component" value="Chromosome 7"/>
</dbReference>
<name>A0A5P1EIC2_ASPOF</name>
<dbReference type="Pfam" id="PF24758">
    <property type="entry name" value="LRR_At5g56370"/>
    <property type="match status" value="1"/>
</dbReference>
<dbReference type="EMBL" id="CM007387">
    <property type="protein sequence ID" value="ONK65524.1"/>
    <property type="molecule type" value="Genomic_DNA"/>
</dbReference>
<dbReference type="InterPro" id="IPR055411">
    <property type="entry name" value="LRR_FXL15/At3g58940/PEG3-like"/>
</dbReference>
<protein>
    <submittedName>
        <fullName evidence="3">Uncharacterized protein</fullName>
    </submittedName>
</protein>
<dbReference type="OMA" id="YFKYIDH"/>
<dbReference type="PANTHER" id="PTHR31900">
    <property type="entry name" value="F-BOX/RNI SUPERFAMILY PROTEIN-RELATED"/>
    <property type="match status" value="1"/>
</dbReference>
<dbReference type="InterPro" id="IPR001810">
    <property type="entry name" value="F-box_dom"/>
</dbReference>
<evidence type="ECO:0000259" key="1">
    <source>
        <dbReference type="Pfam" id="PF00646"/>
    </source>
</evidence>
<dbReference type="Pfam" id="PF00646">
    <property type="entry name" value="F-box"/>
    <property type="match status" value="1"/>
</dbReference>
<dbReference type="InterPro" id="IPR032675">
    <property type="entry name" value="LRR_dom_sf"/>
</dbReference>
<dbReference type="SUPFAM" id="SSF81383">
    <property type="entry name" value="F-box domain"/>
    <property type="match status" value="1"/>
</dbReference>
<dbReference type="Gene3D" id="3.80.10.10">
    <property type="entry name" value="Ribonuclease Inhibitor"/>
    <property type="match status" value="1"/>
</dbReference>
<feature type="domain" description="F-box/LRR-repeat protein 15/At3g58940/PEG3-like LRR" evidence="2">
    <location>
        <begin position="113"/>
        <end position="226"/>
    </location>
</feature>
<dbReference type="Gramene" id="ONK65524">
    <property type="protein sequence ID" value="ONK65524"/>
    <property type="gene ID" value="A4U43_C07F37990"/>
</dbReference>
<proteinExistence type="predicted"/>
<dbReference type="InterPro" id="IPR050232">
    <property type="entry name" value="FBL13/AtMIF1-like"/>
</dbReference>
<accession>A0A5P1EIC2</accession>